<sequence>MDEKLLCACGGKCEGVCREKHLNRVRLKNTKQEFNKCSAAYIKPSKDQIEFHTRR</sequence>
<name>A0A0F9JV65_9ZZZZ</name>
<dbReference type="AlphaFoldDB" id="A0A0F9JV65"/>
<evidence type="ECO:0000313" key="1">
    <source>
        <dbReference type="EMBL" id="KKM73603.1"/>
    </source>
</evidence>
<comment type="caution">
    <text evidence="1">The sequence shown here is derived from an EMBL/GenBank/DDBJ whole genome shotgun (WGS) entry which is preliminary data.</text>
</comment>
<gene>
    <name evidence="1" type="ORF">LCGC14_1408880</name>
</gene>
<dbReference type="EMBL" id="LAZR01009278">
    <property type="protein sequence ID" value="KKM73603.1"/>
    <property type="molecule type" value="Genomic_DNA"/>
</dbReference>
<organism evidence="1">
    <name type="scientific">marine sediment metagenome</name>
    <dbReference type="NCBI Taxonomy" id="412755"/>
    <lineage>
        <taxon>unclassified sequences</taxon>
        <taxon>metagenomes</taxon>
        <taxon>ecological metagenomes</taxon>
    </lineage>
</organism>
<accession>A0A0F9JV65</accession>
<reference evidence="1" key="1">
    <citation type="journal article" date="2015" name="Nature">
        <title>Complex archaea that bridge the gap between prokaryotes and eukaryotes.</title>
        <authorList>
            <person name="Spang A."/>
            <person name="Saw J.H."/>
            <person name="Jorgensen S.L."/>
            <person name="Zaremba-Niedzwiedzka K."/>
            <person name="Martijn J."/>
            <person name="Lind A.E."/>
            <person name="van Eijk R."/>
            <person name="Schleper C."/>
            <person name="Guy L."/>
            <person name="Ettema T.J."/>
        </authorList>
    </citation>
    <scope>NUCLEOTIDE SEQUENCE</scope>
</reference>
<proteinExistence type="predicted"/>
<protein>
    <submittedName>
        <fullName evidence="1">Uncharacterized protein</fullName>
    </submittedName>
</protein>